<evidence type="ECO:0000256" key="3">
    <source>
        <dbReference type="ARBA" id="ARBA00012328"/>
    </source>
</evidence>
<keyword evidence="6" id="KW-0489">Methyltransferase</keyword>
<accession>A0A382LT73</accession>
<dbReference type="InterPro" id="IPR046886">
    <property type="entry name" value="RsmE_MTase_dom"/>
</dbReference>
<comment type="subcellular location">
    <subcellularLocation>
        <location evidence="1">Cytoplasm</location>
    </subcellularLocation>
</comment>
<dbReference type="InterPro" id="IPR006700">
    <property type="entry name" value="RsmE"/>
</dbReference>
<dbReference type="InterPro" id="IPR029028">
    <property type="entry name" value="Alpha/beta_knot_MTases"/>
</dbReference>
<dbReference type="EMBL" id="UINC01088586">
    <property type="protein sequence ID" value="SVC38945.1"/>
    <property type="molecule type" value="Genomic_DNA"/>
</dbReference>
<dbReference type="InterPro" id="IPR029026">
    <property type="entry name" value="tRNA_m1G_MTases_N"/>
</dbReference>
<evidence type="ECO:0000313" key="12">
    <source>
        <dbReference type="EMBL" id="SVC38945.1"/>
    </source>
</evidence>
<dbReference type="AlphaFoldDB" id="A0A382LT73"/>
<evidence type="ECO:0000256" key="1">
    <source>
        <dbReference type="ARBA" id="ARBA00004496"/>
    </source>
</evidence>
<proteinExistence type="inferred from homology"/>
<dbReference type="PANTHER" id="PTHR30027">
    <property type="entry name" value="RIBOSOMAL RNA SMALL SUBUNIT METHYLTRANSFERASE E"/>
    <property type="match status" value="1"/>
</dbReference>
<keyword evidence="8" id="KW-0949">S-adenosyl-L-methionine</keyword>
<evidence type="ECO:0000256" key="6">
    <source>
        <dbReference type="ARBA" id="ARBA00022603"/>
    </source>
</evidence>
<keyword evidence="5" id="KW-0698">rRNA processing</keyword>
<evidence type="ECO:0000256" key="10">
    <source>
        <dbReference type="ARBA" id="ARBA00047944"/>
    </source>
</evidence>
<evidence type="ECO:0000256" key="2">
    <source>
        <dbReference type="ARBA" id="ARBA00005528"/>
    </source>
</evidence>
<evidence type="ECO:0000259" key="11">
    <source>
        <dbReference type="Pfam" id="PF04452"/>
    </source>
</evidence>
<sequence>MDIILEKATELGVKTIQPLLLDHCVKTKLNRDRAERIIIAAAKQTGRSLFPKVYEPRSLSDWLSDHYSELSIACYMNGKNLMSDVIADDQKTINIIIGPEGDFSNFCHSYSKQ</sequence>
<feature type="domain" description="Ribosomal RNA small subunit methyltransferase E methyltransferase" evidence="11">
    <location>
        <begin position="1"/>
        <end position="105"/>
    </location>
</feature>
<comment type="similarity">
    <text evidence="2">Belongs to the RNA methyltransferase RsmE family.</text>
</comment>
<comment type="catalytic activity">
    <reaction evidence="10">
        <text>uridine(1498) in 16S rRNA + S-adenosyl-L-methionine = N(3)-methyluridine(1498) in 16S rRNA + S-adenosyl-L-homocysteine + H(+)</text>
        <dbReference type="Rhea" id="RHEA:42920"/>
        <dbReference type="Rhea" id="RHEA-COMP:10283"/>
        <dbReference type="Rhea" id="RHEA-COMP:10284"/>
        <dbReference type="ChEBI" id="CHEBI:15378"/>
        <dbReference type="ChEBI" id="CHEBI:57856"/>
        <dbReference type="ChEBI" id="CHEBI:59789"/>
        <dbReference type="ChEBI" id="CHEBI:65315"/>
        <dbReference type="ChEBI" id="CHEBI:74502"/>
        <dbReference type="EC" id="2.1.1.193"/>
    </reaction>
</comment>
<organism evidence="12">
    <name type="scientific">marine metagenome</name>
    <dbReference type="NCBI Taxonomy" id="408172"/>
    <lineage>
        <taxon>unclassified sequences</taxon>
        <taxon>metagenomes</taxon>
        <taxon>ecological metagenomes</taxon>
    </lineage>
</organism>
<keyword evidence="7" id="KW-0808">Transferase</keyword>
<dbReference type="GO" id="GO:0070042">
    <property type="term" value="F:rRNA (uridine-N3-)-methyltransferase activity"/>
    <property type="evidence" value="ECO:0007669"/>
    <property type="project" value="TreeGrafter"/>
</dbReference>
<keyword evidence="4" id="KW-0963">Cytoplasm</keyword>
<name>A0A382LT73_9ZZZZ</name>
<evidence type="ECO:0000256" key="5">
    <source>
        <dbReference type="ARBA" id="ARBA00022552"/>
    </source>
</evidence>
<dbReference type="EC" id="2.1.1.193" evidence="3"/>
<evidence type="ECO:0000256" key="4">
    <source>
        <dbReference type="ARBA" id="ARBA00022490"/>
    </source>
</evidence>
<dbReference type="Gene3D" id="3.40.1280.10">
    <property type="match status" value="1"/>
</dbReference>
<reference evidence="12" key="1">
    <citation type="submission" date="2018-05" db="EMBL/GenBank/DDBJ databases">
        <authorList>
            <person name="Lanie J.A."/>
            <person name="Ng W.-L."/>
            <person name="Kazmierczak K.M."/>
            <person name="Andrzejewski T.M."/>
            <person name="Davidsen T.M."/>
            <person name="Wayne K.J."/>
            <person name="Tettelin H."/>
            <person name="Glass J.I."/>
            <person name="Rusch D."/>
            <person name="Podicherti R."/>
            <person name="Tsui H.-C.T."/>
            <person name="Winkler M.E."/>
        </authorList>
    </citation>
    <scope>NUCLEOTIDE SEQUENCE</scope>
</reference>
<evidence type="ECO:0000256" key="9">
    <source>
        <dbReference type="ARBA" id="ARBA00025699"/>
    </source>
</evidence>
<evidence type="ECO:0000256" key="7">
    <source>
        <dbReference type="ARBA" id="ARBA00022679"/>
    </source>
</evidence>
<dbReference type="GO" id="GO:0005737">
    <property type="term" value="C:cytoplasm"/>
    <property type="evidence" value="ECO:0007669"/>
    <property type="project" value="UniProtKB-SubCell"/>
</dbReference>
<dbReference type="SUPFAM" id="SSF75217">
    <property type="entry name" value="alpha/beta knot"/>
    <property type="match status" value="1"/>
</dbReference>
<dbReference type="Pfam" id="PF04452">
    <property type="entry name" value="Methyltrans_RNA"/>
    <property type="match status" value="1"/>
</dbReference>
<evidence type="ECO:0000256" key="8">
    <source>
        <dbReference type="ARBA" id="ARBA00022691"/>
    </source>
</evidence>
<gene>
    <name evidence="12" type="ORF">METZ01_LOCUS291799</name>
</gene>
<dbReference type="GO" id="GO:0070475">
    <property type="term" value="P:rRNA base methylation"/>
    <property type="evidence" value="ECO:0007669"/>
    <property type="project" value="TreeGrafter"/>
</dbReference>
<dbReference type="NCBIfam" id="TIGR00046">
    <property type="entry name" value="RsmE family RNA methyltransferase"/>
    <property type="match status" value="1"/>
</dbReference>
<dbReference type="PANTHER" id="PTHR30027:SF3">
    <property type="entry name" value="16S RRNA (URACIL(1498)-N(3))-METHYLTRANSFERASE"/>
    <property type="match status" value="1"/>
</dbReference>
<protein>
    <recommendedName>
        <fullName evidence="3">16S rRNA (uracil(1498)-N(3))-methyltransferase</fullName>
        <ecNumber evidence="3">2.1.1.193</ecNumber>
    </recommendedName>
</protein>
<comment type="function">
    <text evidence="9">Specifically methylates the N3 position of the uracil ring of uridine 1498 (m3U1498) in 16S rRNA. Acts on the fully assembled 30S ribosomal subunit.</text>
</comment>